<evidence type="ECO:0000313" key="3">
    <source>
        <dbReference type="Proteomes" id="UP000245391"/>
    </source>
</evidence>
<accession>A0A317F702</accession>
<organism evidence="2 3">
    <name type="scientific">Pedobacter paludis</name>
    <dbReference type="NCBI Taxonomy" id="2203212"/>
    <lineage>
        <taxon>Bacteria</taxon>
        <taxon>Pseudomonadati</taxon>
        <taxon>Bacteroidota</taxon>
        <taxon>Sphingobacteriia</taxon>
        <taxon>Sphingobacteriales</taxon>
        <taxon>Sphingobacteriaceae</taxon>
        <taxon>Pedobacter</taxon>
    </lineage>
</organism>
<evidence type="ECO:0000313" key="2">
    <source>
        <dbReference type="EMBL" id="PWS33326.1"/>
    </source>
</evidence>
<dbReference type="OrthoDB" id="1039148at2"/>
<name>A0A317F702_9SPHI</name>
<keyword evidence="1" id="KW-0472">Membrane</keyword>
<protein>
    <submittedName>
        <fullName evidence="2">Conjugative transposon protein TraK</fullName>
    </submittedName>
</protein>
<dbReference type="EMBL" id="QGNY01000001">
    <property type="protein sequence ID" value="PWS33326.1"/>
    <property type="molecule type" value="Genomic_DNA"/>
</dbReference>
<feature type="transmembrane region" description="Helical" evidence="1">
    <location>
        <begin position="20"/>
        <end position="38"/>
    </location>
</feature>
<reference evidence="3" key="1">
    <citation type="submission" date="2018-05" db="EMBL/GenBank/DDBJ databases">
        <title>Pedobacter paludis sp. nov., isolated from wetland soil.</title>
        <authorList>
            <person name="Zhang Y."/>
        </authorList>
    </citation>
    <scope>NUCLEOTIDE SEQUENCE [LARGE SCALE GENOMIC DNA]</scope>
    <source>
        <strain evidence="3">R-8</strain>
    </source>
</reference>
<proteinExistence type="predicted"/>
<keyword evidence="3" id="KW-1185">Reference proteome</keyword>
<keyword evidence="1" id="KW-0812">Transmembrane</keyword>
<sequence>MFSQLKNIDRAFQHIKLFSVAFLLVCTLGTVSVVYWSFTMVKESQGRVYILYNGKMLEAFGAQRRMNMPVELRDHIRTFHSLFFTLDPDEKAIAATVGKALYLADGSAKSAYDNLREAGYYNNLISANISQKIEVDSIQMGNEAPYPFTCYATQKLIRSSSTVLRKLVTRGRVRVLDSQTDHNPHGFLIEGWETLVNTDVGKGALP</sequence>
<dbReference type="Proteomes" id="UP000245391">
    <property type="component" value="Unassembled WGS sequence"/>
</dbReference>
<comment type="caution">
    <text evidence="2">The sequence shown here is derived from an EMBL/GenBank/DDBJ whole genome shotgun (WGS) entry which is preliminary data.</text>
</comment>
<gene>
    <name evidence="2" type="primary">traK</name>
    <name evidence="2" type="ORF">DF947_01490</name>
</gene>
<evidence type="ECO:0000256" key="1">
    <source>
        <dbReference type="SAM" id="Phobius"/>
    </source>
</evidence>
<dbReference type="RefSeq" id="WP_109927913.1">
    <property type="nucleotide sequence ID" value="NZ_QGNY01000001.1"/>
</dbReference>
<keyword evidence="1" id="KW-1133">Transmembrane helix</keyword>
<dbReference type="AlphaFoldDB" id="A0A317F702"/>
<dbReference type="NCBIfam" id="TIGR03781">
    <property type="entry name" value="Bac_Flav_CT_K"/>
    <property type="match status" value="1"/>
</dbReference>
<dbReference type="InterPro" id="IPR022276">
    <property type="entry name" value="Conjug_transposon_TraK"/>
</dbReference>